<dbReference type="InterPro" id="IPR011006">
    <property type="entry name" value="CheY-like_superfamily"/>
</dbReference>
<feature type="DNA-binding region" description="OmpR/PhoB-type" evidence="7">
    <location>
        <begin position="123"/>
        <end position="219"/>
    </location>
</feature>
<dbReference type="AlphaFoldDB" id="A0A4V2QC22"/>
<dbReference type="CDD" id="cd00383">
    <property type="entry name" value="trans_reg_C"/>
    <property type="match status" value="1"/>
</dbReference>
<dbReference type="InterPro" id="IPR001867">
    <property type="entry name" value="OmpR/PhoB-type_DNA-bd"/>
</dbReference>
<dbReference type="RefSeq" id="WP_132016769.1">
    <property type="nucleotide sequence ID" value="NZ_SLUN01000041.1"/>
</dbReference>
<dbReference type="FunFam" id="1.10.10.10:FF:000018">
    <property type="entry name" value="DNA-binding response regulator ResD"/>
    <property type="match status" value="1"/>
</dbReference>
<evidence type="ECO:0000256" key="3">
    <source>
        <dbReference type="ARBA" id="ARBA00023015"/>
    </source>
</evidence>
<name>A0A4V2QC22_HYDET</name>
<dbReference type="GO" id="GO:0000156">
    <property type="term" value="F:phosphorelay response regulator activity"/>
    <property type="evidence" value="ECO:0007669"/>
    <property type="project" value="TreeGrafter"/>
</dbReference>
<dbReference type="InterPro" id="IPR039420">
    <property type="entry name" value="WalR-like"/>
</dbReference>
<comment type="caution">
    <text evidence="10">The sequence shown here is derived from an EMBL/GenBank/DDBJ whole genome shotgun (WGS) entry which is preliminary data.</text>
</comment>
<dbReference type="OrthoDB" id="25887at2"/>
<reference evidence="10 11" key="1">
    <citation type="submission" date="2019-03" db="EMBL/GenBank/DDBJ databases">
        <title>Genomic Encyclopedia of Type Strains, Phase IV (KMG-IV): sequencing the most valuable type-strain genomes for metagenomic binning, comparative biology and taxonomic classification.</title>
        <authorList>
            <person name="Goeker M."/>
        </authorList>
    </citation>
    <scope>NUCLEOTIDE SEQUENCE [LARGE SCALE GENOMIC DNA]</scope>
    <source>
        <strain evidence="10 11">LX-B</strain>
    </source>
</reference>
<dbReference type="Pfam" id="PF00072">
    <property type="entry name" value="Response_reg"/>
    <property type="match status" value="1"/>
</dbReference>
<keyword evidence="2" id="KW-0902">Two-component regulatory system</keyword>
<evidence type="ECO:0000256" key="5">
    <source>
        <dbReference type="ARBA" id="ARBA00023163"/>
    </source>
</evidence>
<evidence type="ECO:0000256" key="6">
    <source>
        <dbReference type="PROSITE-ProRule" id="PRU00169"/>
    </source>
</evidence>
<dbReference type="InterPro" id="IPR001789">
    <property type="entry name" value="Sig_transdc_resp-reg_receiver"/>
</dbReference>
<feature type="domain" description="Response regulatory" evidence="8">
    <location>
        <begin position="3"/>
        <end position="114"/>
    </location>
</feature>
<protein>
    <submittedName>
        <fullName evidence="10">Two-component system response regulator ResD</fullName>
    </submittedName>
</protein>
<dbReference type="PANTHER" id="PTHR48111">
    <property type="entry name" value="REGULATOR OF RPOS"/>
    <property type="match status" value="1"/>
</dbReference>
<feature type="modified residue" description="4-aspartylphosphate" evidence="6">
    <location>
        <position position="52"/>
    </location>
</feature>
<proteinExistence type="predicted"/>
<keyword evidence="4 7" id="KW-0238">DNA-binding</keyword>
<dbReference type="Proteomes" id="UP000295008">
    <property type="component" value="Unassembled WGS sequence"/>
</dbReference>
<evidence type="ECO:0000256" key="4">
    <source>
        <dbReference type="ARBA" id="ARBA00023125"/>
    </source>
</evidence>
<accession>A0A4V2QC22</accession>
<dbReference type="PROSITE" id="PS51755">
    <property type="entry name" value="OMPR_PHOB"/>
    <property type="match status" value="1"/>
</dbReference>
<evidence type="ECO:0000259" key="8">
    <source>
        <dbReference type="PROSITE" id="PS50110"/>
    </source>
</evidence>
<dbReference type="GO" id="GO:0006355">
    <property type="term" value="P:regulation of DNA-templated transcription"/>
    <property type="evidence" value="ECO:0007669"/>
    <property type="project" value="InterPro"/>
</dbReference>
<dbReference type="PROSITE" id="PS50110">
    <property type="entry name" value="RESPONSE_REGULATORY"/>
    <property type="match status" value="1"/>
</dbReference>
<evidence type="ECO:0000256" key="1">
    <source>
        <dbReference type="ARBA" id="ARBA00022553"/>
    </source>
</evidence>
<keyword evidence="3" id="KW-0805">Transcription regulation</keyword>
<keyword evidence="5" id="KW-0804">Transcription</keyword>
<evidence type="ECO:0000313" key="10">
    <source>
        <dbReference type="EMBL" id="TCL58637.1"/>
    </source>
</evidence>
<dbReference type="Pfam" id="PF00486">
    <property type="entry name" value="Trans_reg_C"/>
    <property type="match status" value="1"/>
</dbReference>
<dbReference type="GO" id="GO:0032993">
    <property type="term" value="C:protein-DNA complex"/>
    <property type="evidence" value="ECO:0007669"/>
    <property type="project" value="TreeGrafter"/>
</dbReference>
<evidence type="ECO:0000256" key="7">
    <source>
        <dbReference type="PROSITE-ProRule" id="PRU01091"/>
    </source>
</evidence>
<organism evidence="10 11">
    <name type="scientific">Hydrogenispora ethanolica</name>
    <dbReference type="NCBI Taxonomy" id="1082276"/>
    <lineage>
        <taxon>Bacteria</taxon>
        <taxon>Bacillati</taxon>
        <taxon>Bacillota</taxon>
        <taxon>Hydrogenispora</taxon>
    </lineage>
</organism>
<dbReference type="SMART" id="SM00448">
    <property type="entry name" value="REC"/>
    <property type="match status" value="1"/>
</dbReference>
<keyword evidence="1 6" id="KW-0597">Phosphoprotein</keyword>
<dbReference type="EMBL" id="SLUN01000041">
    <property type="protein sequence ID" value="TCL58637.1"/>
    <property type="molecule type" value="Genomic_DNA"/>
</dbReference>
<dbReference type="Gene3D" id="1.10.10.10">
    <property type="entry name" value="Winged helix-like DNA-binding domain superfamily/Winged helix DNA-binding domain"/>
    <property type="match status" value="1"/>
</dbReference>
<dbReference type="Gene3D" id="3.40.50.2300">
    <property type="match status" value="1"/>
</dbReference>
<dbReference type="SMART" id="SM00862">
    <property type="entry name" value="Trans_reg_C"/>
    <property type="match status" value="1"/>
</dbReference>
<dbReference type="Gene3D" id="6.10.250.690">
    <property type="match status" value="1"/>
</dbReference>
<dbReference type="GO" id="GO:0000976">
    <property type="term" value="F:transcription cis-regulatory region binding"/>
    <property type="evidence" value="ECO:0007669"/>
    <property type="project" value="TreeGrafter"/>
</dbReference>
<feature type="domain" description="OmpR/PhoB-type" evidence="9">
    <location>
        <begin position="123"/>
        <end position="219"/>
    </location>
</feature>
<dbReference type="GO" id="GO:0005829">
    <property type="term" value="C:cytosol"/>
    <property type="evidence" value="ECO:0007669"/>
    <property type="project" value="TreeGrafter"/>
</dbReference>
<evidence type="ECO:0000259" key="9">
    <source>
        <dbReference type="PROSITE" id="PS51755"/>
    </source>
</evidence>
<keyword evidence="11" id="KW-1185">Reference proteome</keyword>
<evidence type="ECO:0000313" key="11">
    <source>
        <dbReference type="Proteomes" id="UP000295008"/>
    </source>
</evidence>
<evidence type="ECO:0000256" key="2">
    <source>
        <dbReference type="ARBA" id="ARBA00023012"/>
    </source>
</evidence>
<dbReference type="InterPro" id="IPR036388">
    <property type="entry name" value="WH-like_DNA-bd_sf"/>
</dbReference>
<dbReference type="CDD" id="cd17574">
    <property type="entry name" value="REC_OmpR"/>
    <property type="match status" value="1"/>
</dbReference>
<gene>
    <name evidence="10" type="ORF">EDC14_104130</name>
</gene>
<dbReference type="PANTHER" id="PTHR48111:SF21">
    <property type="entry name" value="DNA-BINDING DUAL MASTER TRANSCRIPTIONAL REGULATOR RPAA"/>
    <property type="match status" value="1"/>
</dbReference>
<dbReference type="SUPFAM" id="SSF52172">
    <property type="entry name" value="CheY-like"/>
    <property type="match status" value="1"/>
</dbReference>
<sequence length="222" mass="24841">MIKILIADDQRDIREIVGWYLAREGFQVLEAADGDQALEMETLHTPDLLILDVMMPGLSGWEVAKAMARIVPVIFLTALGQEHEKLTGFNLGADDYVTKPFSPKELVARVLVALRRTGKLASSGVMRFPELTIEPGAQTITVRGEAVELSAKEFALLHLMARYPRTIFTREKLVANIWGYDFEGDDRTVDTTIKRVRHKLGAAGHYIVTVRGKGYKFEAEPE</sequence>